<dbReference type="InterPro" id="IPR036768">
    <property type="entry name" value="PolIII_chi_sf"/>
</dbReference>
<dbReference type="PANTHER" id="PTHR38767">
    <property type="entry name" value="DNA POLYMERASE III SUBUNIT CHI"/>
    <property type="match status" value="1"/>
</dbReference>
<proteinExistence type="predicted"/>
<reference evidence="1 2" key="1">
    <citation type="submission" date="2014-06" db="EMBL/GenBank/DDBJ databases">
        <title>Whole Genome Sequences of Three Symbiotic Endozoicomonas Bacteria.</title>
        <authorList>
            <person name="Neave M.J."/>
            <person name="Apprill A."/>
            <person name="Voolstra C.R."/>
        </authorList>
    </citation>
    <scope>NUCLEOTIDE SEQUENCE [LARGE SCALE GENOMIC DNA]</scope>
    <source>
        <strain evidence="1 2">DSM 22380</strain>
    </source>
</reference>
<dbReference type="AlphaFoldDB" id="A0A081KDB3"/>
<dbReference type="Pfam" id="PF04364">
    <property type="entry name" value="DNA_pol3_chi"/>
    <property type="match status" value="1"/>
</dbReference>
<dbReference type="PANTHER" id="PTHR38767:SF1">
    <property type="entry name" value="DNA POLYMERASE III SUBUNIT CHI"/>
    <property type="match status" value="1"/>
</dbReference>
<dbReference type="SUPFAM" id="SSF102400">
    <property type="entry name" value="DNA polymerase III chi subunit"/>
    <property type="match status" value="1"/>
</dbReference>
<organism evidence="1 2">
    <name type="scientific">Endozoicomonas elysicola</name>
    <dbReference type="NCBI Taxonomy" id="305900"/>
    <lineage>
        <taxon>Bacteria</taxon>
        <taxon>Pseudomonadati</taxon>
        <taxon>Pseudomonadota</taxon>
        <taxon>Gammaproteobacteria</taxon>
        <taxon>Oceanospirillales</taxon>
        <taxon>Endozoicomonadaceae</taxon>
        <taxon>Endozoicomonas</taxon>
    </lineage>
</organism>
<dbReference type="GO" id="GO:0006260">
    <property type="term" value="P:DNA replication"/>
    <property type="evidence" value="ECO:0007669"/>
    <property type="project" value="InterPro"/>
</dbReference>
<dbReference type="GO" id="GO:0032298">
    <property type="term" value="P:positive regulation of DNA-templated DNA replication initiation"/>
    <property type="evidence" value="ECO:0007669"/>
    <property type="project" value="TreeGrafter"/>
</dbReference>
<dbReference type="GO" id="GO:0003887">
    <property type="term" value="F:DNA-directed DNA polymerase activity"/>
    <property type="evidence" value="ECO:0007669"/>
    <property type="project" value="InterPro"/>
</dbReference>
<evidence type="ECO:0000313" key="2">
    <source>
        <dbReference type="Proteomes" id="UP000027997"/>
    </source>
</evidence>
<dbReference type="GO" id="GO:0003677">
    <property type="term" value="F:DNA binding"/>
    <property type="evidence" value="ECO:0007669"/>
    <property type="project" value="InterPro"/>
</dbReference>
<name>A0A081KDB3_9GAMM</name>
<gene>
    <name evidence="1" type="ORF">GV64_16650</name>
</gene>
<dbReference type="STRING" id="305900.GV64_16650"/>
<dbReference type="Gene3D" id="3.40.50.10110">
    <property type="entry name" value="DNA polymerase III subunit chi"/>
    <property type="match status" value="1"/>
</dbReference>
<dbReference type="RefSeq" id="WP_020583976.1">
    <property type="nucleotide sequence ID" value="NZ_JOJP01000001.1"/>
</dbReference>
<protein>
    <recommendedName>
        <fullName evidence="3">DNA polymerase III subunit chi</fullName>
    </recommendedName>
</protein>
<sequence length="154" mass="17674">MTRVTFYLLDSQGQNAEQFACRLIDKAWRGGMPMHIHTFDESSCKSMDQLLWSWREDSFLPHGIVSDTQNSTPESCALAKQSPITLGFDKPHLEQRRLLINLSPEIPTFFKDFSRVCEVVVQNPDQKAISRDKFRAYRQAGIEPEVHNMSALSQ</sequence>
<keyword evidence="2" id="KW-1185">Reference proteome</keyword>
<dbReference type="Proteomes" id="UP000027997">
    <property type="component" value="Unassembled WGS sequence"/>
</dbReference>
<comment type="caution">
    <text evidence="1">The sequence shown here is derived from an EMBL/GenBank/DDBJ whole genome shotgun (WGS) entry which is preliminary data.</text>
</comment>
<accession>A0A081KDB3</accession>
<dbReference type="InterPro" id="IPR007459">
    <property type="entry name" value="DNA_pol3_chi"/>
</dbReference>
<dbReference type="EMBL" id="JOJP01000001">
    <property type="protein sequence ID" value="KEI72139.1"/>
    <property type="molecule type" value="Genomic_DNA"/>
</dbReference>
<evidence type="ECO:0008006" key="3">
    <source>
        <dbReference type="Google" id="ProtNLM"/>
    </source>
</evidence>
<evidence type="ECO:0000313" key="1">
    <source>
        <dbReference type="EMBL" id="KEI72139.1"/>
    </source>
</evidence>
<dbReference type="eggNOG" id="COG2927">
    <property type="taxonomic scope" value="Bacteria"/>
</dbReference>